<dbReference type="InterPro" id="IPR015853">
    <property type="entry name" value="ABC_transpr_FbpC"/>
</dbReference>
<dbReference type="Gene3D" id="2.40.50.100">
    <property type="match status" value="1"/>
</dbReference>
<evidence type="ECO:0000256" key="6">
    <source>
        <dbReference type="ARBA" id="ARBA00022840"/>
    </source>
</evidence>
<dbReference type="SUPFAM" id="SSF50331">
    <property type="entry name" value="MOP-like"/>
    <property type="match status" value="1"/>
</dbReference>
<evidence type="ECO:0000256" key="13">
    <source>
        <dbReference type="ARBA" id="ARBA00072105"/>
    </source>
</evidence>
<dbReference type="AlphaFoldDB" id="A0AAW4XLZ0"/>
<keyword evidence="5" id="KW-0547">Nucleotide-binding</keyword>
<evidence type="ECO:0000259" key="16">
    <source>
        <dbReference type="PROSITE" id="PS50893"/>
    </source>
</evidence>
<organism evidence="17 18">
    <name type="scientific">Rhodococcus rhodochrous</name>
    <dbReference type="NCBI Taxonomy" id="1829"/>
    <lineage>
        <taxon>Bacteria</taxon>
        <taxon>Bacillati</taxon>
        <taxon>Actinomycetota</taxon>
        <taxon>Actinomycetes</taxon>
        <taxon>Mycobacteriales</taxon>
        <taxon>Nocardiaceae</taxon>
        <taxon>Rhodococcus</taxon>
    </lineage>
</organism>
<evidence type="ECO:0000256" key="10">
    <source>
        <dbReference type="ARBA" id="ARBA00050305"/>
    </source>
</evidence>
<dbReference type="InterPro" id="IPR013611">
    <property type="entry name" value="Transp-assoc_OB_typ2"/>
</dbReference>
<comment type="subcellular location">
    <subcellularLocation>
        <location evidence="1">Cell inner membrane</location>
        <topology evidence="1">Peripheral membrane protein</topology>
        <orientation evidence="1">Cytoplasmic side</orientation>
    </subcellularLocation>
</comment>
<evidence type="ECO:0000256" key="7">
    <source>
        <dbReference type="ARBA" id="ARBA00023004"/>
    </source>
</evidence>
<dbReference type="InterPro" id="IPR050093">
    <property type="entry name" value="ABC_SmlMolc_Importer"/>
</dbReference>
<evidence type="ECO:0000256" key="3">
    <source>
        <dbReference type="ARBA" id="ARBA00022475"/>
    </source>
</evidence>
<accession>A0AAW4XLZ0</accession>
<evidence type="ECO:0000256" key="8">
    <source>
        <dbReference type="ARBA" id="ARBA00023065"/>
    </source>
</evidence>
<dbReference type="FunFam" id="3.40.50.300:FF:000042">
    <property type="entry name" value="Maltose/maltodextrin ABC transporter, ATP-binding protein"/>
    <property type="match status" value="1"/>
</dbReference>
<protein>
    <recommendedName>
        <fullName evidence="13">Trehalose import ATP-binding protein SugC</fullName>
    </recommendedName>
    <alternativeName>
        <fullName evidence="15">Nucleotide-binding domain of SugABC transporter</fullName>
    </alternativeName>
    <alternativeName>
        <fullName evidence="14">SugABC transporter ATPase SugC</fullName>
    </alternativeName>
</protein>
<keyword evidence="8" id="KW-0406">Ion transport</keyword>
<evidence type="ECO:0000256" key="12">
    <source>
        <dbReference type="ARBA" id="ARBA00063658"/>
    </source>
</evidence>
<evidence type="ECO:0000256" key="9">
    <source>
        <dbReference type="ARBA" id="ARBA00023136"/>
    </source>
</evidence>
<dbReference type="Pfam" id="PF00005">
    <property type="entry name" value="ABC_tran"/>
    <property type="match status" value="1"/>
</dbReference>
<evidence type="ECO:0000256" key="11">
    <source>
        <dbReference type="ARBA" id="ARBA00056091"/>
    </source>
</evidence>
<keyword evidence="4" id="KW-0410">Iron transport</keyword>
<keyword evidence="9" id="KW-0472">Membrane</keyword>
<keyword evidence="7" id="KW-0408">Iron</keyword>
<comment type="caution">
    <text evidence="17">The sequence shown here is derived from an EMBL/GenBank/DDBJ whole genome shotgun (WGS) entry which is preliminary data.</text>
</comment>
<keyword evidence="6 17" id="KW-0067">ATP-binding</keyword>
<evidence type="ECO:0000256" key="5">
    <source>
        <dbReference type="ARBA" id="ARBA00022741"/>
    </source>
</evidence>
<dbReference type="InterPro" id="IPR003439">
    <property type="entry name" value="ABC_transporter-like_ATP-bd"/>
</dbReference>
<evidence type="ECO:0000256" key="4">
    <source>
        <dbReference type="ARBA" id="ARBA00022496"/>
    </source>
</evidence>
<dbReference type="PROSITE" id="PS50893">
    <property type="entry name" value="ABC_TRANSPORTER_2"/>
    <property type="match status" value="1"/>
</dbReference>
<dbReference type="GO" id="GO:0043190">
    <property type="term" value="C:ATP-binding cassette (ABC) transporter complex"/>
    <property type="evidence" value="ECO:0007669"/>
    <property type="project" value="InterPro"/>
</dbReference>
<dbReference type="InterPro" id="IPR017871">
    <property type="entry name" value="ABC_transporter-like_CS"/>
</dbReference>
<comment type="subunit">
    <text evidence="12">Monomer. Homodimerizes in the presence of ATP. The complex is composed of two ATP-binding proteins (SugC), two transmembrane proteins (SugA and SugB) and a solute-binding protein (LpqY).</text>
</comment>
<evidence type="ECO:0000256" key="14">
    <source>
        <dbReference type="ARBA" id="ARBA00080647"/>
    </source>
</evidence>
<reference evidence="17" key="1">
    <citation type="submission" date="2021-11" db="EMBL/GenBank/DDBJ databases">
        <title>Development of a sustainable strategy for remediation of hydrocarbon-contaminated territories based on the waste exchange concept.</title>
        <authorList>
            <person name="Elkin A."/>
        </authorList>
    </citation>
    <scope>NUCLEOTIDE SEQUENCE</scope>
    <source>
        <strain evidence="17">IEGM 757</strain>
    </source>
</reference>
<feature type="domain" description="ABC transporter" evidence="16">
    <location>
        <begin position="12"/>
        <end position="253"/>
    </location>
</feature>
<dbReference type="Proteomes" id="UP001198630">
    <property type="component" value="Unassembled WGS sequence"/>
</dbReference>
<dbReference type="PANTHER" id="PTHR42781:SF4">
    <property type="entry name" value="SPERMIDINE_PUTRESCINE IMPORT ATP-BINDING PROTEIN POTA"/>
    <property type="match status" value="1"/>
</dbReference>
<dbReference type="InterPro" id="IPR003593">
    <property type="entry name" value="AAA+_ATPase"/>
</dbReference>
<dbReference type="InterPro" id="IPR027417">
    <property type="entry name" value="P-loop_NTPase"/>
</dbReference>
<evidence type="ECO:0000256" key="2">
    <source>
        <dbReference type="ARBA" id="ARBA00022448"/>
    </source>
</evidence>
<keyword evidence="3" id="KW-1003">Cell membrane</keyword>
<evidence type="ECO:0000256" key="1">
    <source>
        <dbReference type="ARBA" id="ARBA00004515"/>
    </source>
</evidence>
<name>A0AAW4XLZ0_RHORH</name>
<sequence>MDTTTSADSAVVEIRTLRKSFQRRDGATITPVDDISLEVRAGEFVVLLGPSGCGKTTLLRCVAGLEQPDSGEIEIGGKTVFSSARGILTPPERRSVSVVFQSYALWPHLTVFKNVAYPLRRRRLGTAAVAERVAQMLELVGVGHLAQQYPGQLSGGQQQRVALARALVAGNDLVLFDEPLSNVDAKVRDQLRGDLLEMQQELGFAALYVTHDQTEAMELGHRIATLRDGVVEQLAPPREVYLRPANRYVANFVGRTNEFDGPVTQVSGETIEFKSAIGPMVGMSSREFPVGAHVLGVVRPEAIRITDTAPAAGTNVHSGTVRSVVFGGAQVRIQIDLDGASIEVWRPSDTPAPELGSTVWIDFDAGNCWLMDGTELSPAVGQDDR</sequence>
<dbReference type="RefSeq" id="WP_159417223.1">
    <property type="nucleotide sequence ID" value="NZ_CP027557.1"/>
</dbReference>
<comment type="function">
    <text evidence="11">Part of the ABC transporter complex LpqY-SugA-SugB-SugC, which is highly specific for uptake of trehalose. Involved in the recycling of extracellular trehalose released from trehalose-containing molecules synthesized by M.tuberculosis. Trehalose uptake is essential for virulence. Responsible for energy coupling to the transport system.</text>
</comment>
<dbReference type="SUPFAM" id="SSF52540">
    <property type="entry name" value="P-loop containing nucleoside triphosphate hydrolases"/>
    <property type="match status" value="1"/>
</dbReference>
<evidence type="ECO:0000313" key="17">
    <source>
        <dbReference type="EMBL" id="MCD2113492.1"/>
    </source>
</evidence>
<dbReference type="PROSITE" id="PS00211">
    <property type="entry name" value="ABC_TRANSPORTER_1"/>
    <property type="match status" value="1"/>
</dbReference>
<dbReference type="Pfam" id="PF08402">
    <property type="entry name" value="TOBE_2"/>
    <property type="match status" value="1"/>
</dbReference>
<keyword evidence="2" id="KW-0813">Transport</keyword>
<dbReference type="EMBL" id="JAJNCO010000012">
    <property type="protein sequence ID" value="MCD2113492.1"/>
    <property type="molecule type" value="Genomic_DNA"/>
</dbReference>
<dbReference type="Gene3D" id="3.40.50.300">
    <property type="entry name" value="P-loop containing nucleotide triphosphate hydrolases"/>
    <property type="match status" value="1"/>
</dbReference>
<dbReference type="CDD" id="cd03259">
    <property type="entry name" value="ABC_Carb_Solutes_like"/>
    <property type="match status" value="1"/>
</dbReference>
<gene>
    <name evidence="17" type="ORF">LQ384_20485</name>
</gene>
<evidence type="ECO:0000256" key="15">
    <source>
        <dbReference type="ARBA" id="ARBA00082626"/>
    </source>
</evidence>
<dbReference type="InterPro" id="IPR008995">
    <property type="entry name" value="Mo/tungstate-bd_C_term_dom"/>
</dbReference>
<dbReference type="GO" id="GO:0015408">
    <property type="term" value="F:ABC-type ferric iron transporter activity"/>
    <property type="evidence" value="ECO:0007669"/>
    <property type="project" value="InterPro"/>
</dbReference>
<dbReference type="GO" id="GO:0016887">
    <property type="term" value="F:ATP hydrolysis activity"/>
    <property type="evidence" value="ECO:0007669"/>
    <property type="project" value="InterPro"/>
</dbReference>
<dbReference type="GO" id="GO:0005524">
    <property type="term" value="F:ATP binding"/>
    <property type="evidence" value="ECO:0007669"/>
    <property type="project" value="UniProtKB-KW"/>
</dbReference>
<dbReference type="PANTHER" id="PTHR42781">
    <property type="entry name" value="SPERMIDINE/PUTRESCINE IMPORT ATP-BINDING PROTEIN POTA"/>
    <property type="match status" value="1"/>
</dbReference>
<comment type="catalytic activity">
    <reaction evidence="10">
        <text>alpha,alpha-trehalose(out) + ATP + H2O = alpha,alpha-trehalose(in) + ADP + phosphate + H(+)</text>
        <dbReference type="Rhea" id="RHEA:75203"/>
        <dbReference type="ChEBI" id="CHEBI:15377"/>
        <dbReference type="ChEBI" id="CHEBI:15378"/>
        <dbReference type="ChEBI" id="CHEBI:16551"/>
        <dbReference type="ChEBI" id="CHEBI:30616"/>
        <dbReference type="ChEBI" id="CHEBI:43474"/>
        <dbReference type="ChEBI" id="CHEBI:456216"/>
    </reaction>
</comment>
<proteinExistence type="predicted"/>
<evidence type="ECO:0000313" key="18">
    <source>
        <dbReference type="Proteomes" id="UP001198630"/>
    </source>
</evidence>
<dbReference type="SMART" id="SM00382">
    <property type="entry name" value="AAA"/>
    <property type="match status" value="1"/>
</dbReference>